<dbReference type="RefSeq" id="WP_311583867.1">
    <property type="nucleotide sequence ID" value="NZ_JAVRIF010000010.1"/>
</dbReference>
<organism evidence="2 3">
    <name type="scientific">Thalassotalea castellviae</name>
    <dbReference type="NCBI Taxonomy" id="3075612"/>
    <lineage>
        <taxon>Bacteria</taxon>
        <taxon>Pseudomonadati</taxon>
        <taxon>Pseudomonadota</taxon>
        <taxon>Gammaproteobacteria</taxon>
        <taxon>Alteromonadales</taxon>
        <taxon>Colwelliaceae</taxon>
        <taxon>Thalassotalea</taxon>
    </lineage>
</organism>
<proteinExistence type="predicted"/>
<feature type="chain" id="PRO_5045803919" evidence="1">
    <location>
        <begin position="24"/>
        <end position="173"/>
    </location>
</feature>
<dbReference type="InterPro" id="IPR013078">
    <property type="entry name" value="His_Pase_superF_clade-1"/>
</dbReference>
<dbReference type="Proteomes" id="UP001266357">
    <property type="component" value="Unassembled WGS sequence"/>
</dbReference>
<feature type="signal peptide" evidence="1">
    <location>
        <begin position="1"/>
        <end position="23"/>
    </location>
</feature>
<dbReference type="Gene3D" id="3.40.50.1240">
    <property type="entry name" value="Phosphoglycerate mutase-like"/>
    <property type="match status" value="1"/>
</dbReference>
<dbReference type="Pfam" id="PF00300">
    <property type="entry name" value="His_Phos_1"/>
    <property type="match status" value="1"/>
</dbReference>
<evidence type="ECO:0000313" key="3">
    <source>
        <dbReference type="Proteomes" id="UP001266357"/>
    </source>
</evidence>
<reference evidence="2 3" key="1">
    <citation type="submission" date="2023-09" db="EMBL/GenBank/DDBJ databases">
        <authorList>
            <person name="Rey-Velasco X."/>
        </authorList>
    </citation>
    <scope>NUCLEOTIDE SEQUENCE [LARGE SCALE GENOMIC DNA]</scope>
    <source>
        <strain evidence="2 3">W431</strain>
    </source>
</reference>
<name>A0ABU3A739_9GAMM</name>
<dbReference type="EC" id="5.4.-.-" evidence="2"/>
<accession>A0ABU3A739</accession>
<keyword evidence="1" id="KW-0732">Signal</keyword>
<dbReference type="GO" id="GO:0016853">
    <property type="term" value="F:isomerase activity"/>
    <property type="evidence" value="ECO:0007669"/>
    <property type="project" value="UniProtKB-KW"/>
</dbReference>
<sequence length="173" mass="19517">MKFFTFTLVTLMSFLIFTTPVVANDTNSEQQFTVYLVRHAEKVLTQKNPPLTPCGVKRAEQLSVMLEQAKIKTIYSTKFVRTEQTAAPLAKKLNIQVQSYSPRDLKAFASKIKQAKNNTVIVGHSNTTPQLTALIANTLVKEITEQEYQMLYQVQFTGDNAQLTLLKQPLSCQ</sequence>
<dbReference type="CDD" id="cd07067">
    <property type="entry name" value="HP_PGM_like"/>
    <property type="match status" value="1"/>
</dbReference>
<protein>
    <submittedName>
        <fullName evidence="2">Phosphoglycerate mutase family protein</fullName>
        <ecNumber evidence="2">5.4.-.-</ecNumber>
    </submittedName>
</protein>
<comment type="caution">
    <text evidence="2">The sequence shown here is derived from an EMBL/GenBank/DDBJ whole genome shotgun (WGS) entry which is preliminary data.</text>
</comment>
<keyword evidence="3" id="KW-1185">Reference proteome</keyword>
<dbReference type="SUPFAM" id="SSF53254">
    <property type="entry name" value="Phosphoglycerate mutase-like"/>
    <property type="match status" value="1"/>
</dbReference>
<keyword evidence="2" id="KW-0413">Isomerase</keyword>
<evidence type="ECO:0000256" key="1">
    <source>
        <dbReference type="SAM" id="SignalP"/>
    </source>
</evidence>
<evidence type="ECO:0000313" key="2">
    <source>
        <dbReference type="EMBL" id="MDT0604918.1"/>
    </source>
</evidence>
<gene>
    <name evidence="2" type="ORF">RM573_15050</name>
</gene>
<dbReference type="InterPro" id="IPR029033">
    <property type="entry name" value="His_PPase_superfam"/>
</dbReference>
<dbReference type="EMBL" id="JAVRIF010000010">
    <property type="protein sequence ID" value="MDT0604918.1"/>
    <property type="molecule type" value="Genomic_DNA"/>
</dbReference>